<evidence type="ECO:0000313" key="4">
    <source>
        <dbReference type="Proteomes" id="UP001183809"/>
    </source>
</evidence>
<feature type="compositionally biased region" description="Low complexity" evidence="1">
    <location>
        <begin position="36"/>
        <end position="50"/>
    </location>
</feature>
<comment type="caution">
    <text evidence="3">The sequence shown here is derived from an EMBL/GenBank/DDBJ whole genome shotgun (WGS) entry which is preliminary data.</text>
</comment>
<keyword evidence="4" id="KW-1185">Reference proteome</keyword>
<evidence type="ECO:0000256" key="1">
    <source>
        <dbReference type="SAM" id="MobiDB-lite"/>
    </source>
</evidence>
<reference evidence="4" key="1">
    <citation type="submission" date="2023-07" db="EMBL/GenBank/DDBJ databases">
        <title>30 novel species of actinomycetes from the DSMZ collection.</title>
        <authorList>
            <person name="Nouioui I."/>
        </authorList>
    </citation>
    <scope>NUCLEOTIDE SEQUENCE [LARGE SCALE GENOMIC DNA]</scope>
    <source>
        <strain evidence="4">DSM 41699</strain>
    </source>
</reference>
<dbReference type="SUPFAM" id="SSF56281">
    <property type="entry name" value="Metallo-hydrolase/oxidoreductase"/>
    <property type="match status" value="1"/>
</dbReference>
<evidence type="ECO:0000259" key="2">
    <source>
        <dbReference type="Pfam" id="PF00753"/>
    </source>
</evidence>
<feature type="region of interest" description="Disordered" evidence="1">
    <location>
        <begin position="21"/>
        <end position="50"/>
    </location>
</feature>
<protein>
    <submittedName>
        <fullName evidence="3">MBL fold metallo-hydrolase</fullName>
    </submittedName>
</protein>
<accession>A0ABU2U290</accession>
<sequence length="50" mass="5532">MFDRDPLVVLTHAHLDHVGGVHGFREREPNIPPRSSPSWRSAAARCSPAT</sequence>
<dbReference type="InterPro" id="IPR036866">
    <property type="entry name" value="RibonucZ/Hydroxyglut_hydro"/>
</dbReference>
<dbReference type="Gene3D" id="3.60.15.10">
    <property type="entry name" value="Ribonuclease Z/Hydroxyacylglutathione hydrolase-like"/>
    <property type="match status" value="1"/>
</dbReference>
<gene>
    <name evidence="3" type="ORF">RM764_30835</name>
</gene>
<dbReference type="Pfam" id="PF00753">
    <property type="entry name" value="Lactamase_B"/>
    <property type="match status" value="1"/>
</dbReference>
<dbReference type="CDD" id="cd06262">
    <property type="entry name" value="metallo-hydrolase-like_MBL-fold"/>
    <property type="match status" value="1"/>
</dbReference>
<name>A0ABU2U290_9ACTN</name>
<evidence type="ECO:0000313" key="3">
    <source>
        <dbReference type="EMBL" id="MDT0467343.1"/>
    </source>
</evidence>
<feature type="domain" description="Metallo-beta-lactamase" evidence="2">
    <location>
        <begin position="8"/>
        <end position="33"/>
    </location>
</feature>
<dbReference type="EMBL" id="JAVREY010000051">
    <property type="protein sequence ID" value="MDT0467343.1"/>
    <property type="molecule type" value="Genomic_DNA"/>
</dbReference>
<proteinExistence type="predicted"/>
<dbReference type="RefSeq" id="WP_311698829.1">
    <property type="nucleotide sequence ID" value="NZ_JAVREY010000051.1"/>
</dbReference>
<dbReference type="Proteomes" id="UP001183809">
    <property type="component" value="Unassembled WGS sequence"/>
</dbReference>
<dbReference type="InterPro" id="IPR001279">
    <property type="entry name" value="Metallo-B-lactamas"/>
</dbReference>
<organism evidence="3 4">
    <name type="scientific">Streptomyces gibsoniae</name>
    <dbReference type="NCBI Taxonomy" id="3075529"/>
    <lineage>
        <taxon>Bacteria</taxon>
        <taxon>Bacillati</taxon>
        <taxon>Actinomycetota</taxon>
        <taxon>Actinomycetes</taxon>
        <taxon>Kitasatosporales</taxon>
        <taxon>Streptomycetaceae</taxon>
        <taxon>Streptomyces</taxon>
    </lineage>
</organism>